<organism evidence="1 2">
    <name type="scientific">Goodea atripinnis</name>
    <dbReference type="NCBI Taxonomy" id="208336"/>
    <lineage>
        <taxon>Eukaryota</taxon>
        <taxon>Metazoa</taxon>
        <taxon>Chordata</taxon>
        <taxon>Craniata</taxon>
        <taxon>Vertebrata</taxon>
        <taxon>Euteleostomi</taxon>
        <taxon>Actinopterygii</taxon>
        <taxon>Neopterygii</taxon>
        <taxon>Teleostei</taxon>
        <taxon>Neoteleostei</taxon>
        <taxon>Acanthomorphata</taxon>
        <taxon>Ovalentaria</taxon>
        <taxon>Atherinomorphae</taxon>
        <taxon>Cyprinodontiformes</taxon>
        <taxon>Goodeidae</taxon>
        <taxon>Goodea</taxon>
    </lineage>
</organism>
<dbReference type="Proteomes" id="UP001476798">
    <property type="component" value="Unassembled WGS sequence"/>
</dbReference>
<reference evidence="1 2" key="1">
    <citation type="submission" date="2021-06" db="EMBL/GenBank/DDBJ databases">
        <authorList>
            <person name="Palmer J.M."/>
        </authorList>
    </citation>
    <scope>NUCLEOTIDE SEQUENCE [LARGE SCALE GENOMIC DNA]</scope>
    <source>
        <strain evidence="1 2">GA_2019</strain>
        <tissue evidence="1">Muscle</tissue>
    </source>
</reference>
<keyword evidence="2" id="KW-1185">Reference proteome</keyword>
<gene>
    <name evidence="1" type="ORF">GOODEAATRI_002170</name>
</gene>
<proteinExistence type="predicted"/>
<evidence type="ECO:0000313" key="1">
    <source>
        <dbReference type="EMBL" id="MEQ2160705.1"/>
    </source>
</evidence>
<comment type="caution">
    <text evidence="1">The sequence shown here is derived from an EMBL/GenBank/DDBJ whole genome shotgun (WGS) entry which is preliminary data.</text>
</comment>
<evidence type="ECO:0000313" key="2">
    <source>
        <dbReference type="Proteomes" id="UP001476798"/>
    </source>
</evidence>
<name>A0ABV0MNN3_9TELE</name>
<dbReference type="EMBL" id="JAHRIO010010071">
    <property type="protein sequence ID" value="MEQ2160705.1"/>
    <property type="molecule type" value="Genomic_DNA"/>
</dbReference>
<protein>
    <submittedName>
        <fullName evidence="1">Uncharacterized protein</fullName>
    </submittedName>
</protein>
<sequence length="154" mass="17387">MPTSNVPVLCQAGDAQQIPPLSLASGQRLTPDTVTFHSDAPYSMFPRQRHHSTRWLLSHSNMPNGCVVSKMFRPRHMLEPKLKSRCLETHFHSIRCVGRSQSSSTTLDRSTVTQRFSVTLSRMKRPFPEWRGIGDTQKTRNIGKKCAAAHGNFI</sequence>
<accession>A0ABV0MNN3</accession>